<keyword evidence="2" id="KW-0732">Signal</keyword>
<reference evidence="3" key="2">
    <citation type="journal article" date="2021" name="Genome Biol. Evol.">
        <title>Developing a high-quality reference genome for a parasitic bivalve with doubly uniparental inheritance (Bivalvia: Unionida).</title>
        <authorList>
            <person name="Smith C.H."/>
        </authorList>
    </citation>
    <scope>NUCLEOTIDE SEQUENCE</scope>
    <source>
        <strain evidence="3">CHS0354</strain>
        <tissue evidence="3">Mantle</tissue>
    </source>
</reference>
<dbReference type="EMBL" id="JAEAOA010000469">
    <property type="protein sequence ID" value="KAK3608788.1"/>
    <property type="molecule type" value="Genomic_DNA"/>
</dbReference>
<reference evidence="3" key="3">
    <citation type="submission" date="2023-05" db="EMBL/GenBank/DDBJ databases">
        <authorList>
            <person name="Smith C.H."/>
        </authorList>
    </citation>
    <scope>NUCLEOTIDE SEQUENCE</scope>
    <source>
        <strain evidence="3">CHS0354</strain>
        <tissue evidence="3">Mantle</tissue>
    </source>
</reference>
<dbReference type="AlphaFoldDB" id="A0AAE0WB44"/>
<protein>
    <recommendedName>
        <fullName evidence="5">Galactose oxidase</fullName>
    </recommendedName>
</protein>
<evidence type="ECO:0000313" key="3">
    <source>
        <dbReference type="EMBL" id="KAK3608788.1"/>
    </source>
</evidence>
<reference evidence="3" key="1">
    <citation type="journal article" date="2021" name="Genome Biol. Evol.">
        <title>A High-Quality Reference Genome for a Parasitic Bivalve with Doubly Uniparental Inheritance (Bivalvia: Unionida).</title>
        <authorList>
            <person name="Smith C.H."/>
        </authorList>
    </citation>
    <scope>NUCLEOTIDE SEQUENCE</scope>
    <source>
        <strain evidence="3">CHS0354</strain>
    </source>
</reference>
<comment type="caution">
    <text evidence="3">The sequence shown here is derived from an EMBL/GenBank/DDBJ whole genome shotgun (WGS) entry which is preliminary data.</text>
</comment>
<evidence type="ECO:0008006" key="5">
    <source>
        <dbReference type="Google" id="ProtNLM"/>
    </source>
</evidence>
<keyword evidence="1" id="KW-0880">Kelch repeat</keyword>
<organism evidence="3 4">
    <name type="scientific">Potamilus streckersoni</name>
    <dbReference type="NCBI Taxonomy" id="2493646"/>
    <lineage>
        <taxon>Eukaryota</taxon>
        <taxon>Metazoa</taxon>
        <taxon>Spiralia</taxon>
        <taxon>Lophotrochozoa</taxon>
        <taxon>Mollusca</taxon>
        <taxon>Bivalvia</taxon>
        <taxon>Autobranchia</taxon>
        <taxon>Heteroconchia</taxon>
        <taxon>Palaeoheterodonta</taxon>
        <taxon>Unionida</taxon>
        <taxon>Unionoidea</taxon>
        <taxon>Unionidae</taxon>
        <taxon>Ambleminae</taxon>
        <taxon>Lampsilini</taxon>
        <taxon>Potamilus</taxon>
    </lineage>
</organism>
<name>A0AAE0WB44_9BIVA</name>
<dbReference type="Pfam" id="PF01344">
    <property type="entry name" value="Kelch_1"/>
    <property type="match status" value="2"/>
</dbReference>
<gene>
    <name evidence="3" type="ORF">CHS0354_006829</name>
</gene>
<evidence type="ECO:0000313" key="4">
    <source>
        <dbReference type="Proteomes" id="UP001195483"/>
    </source>
</evidence>
<dbReference type="InterPro" id="IPR006652">
    <property type="entry name" value="Kelch_1"/>
</dbReference>
<dbReference type="InterPro" id="IPR015915">
    <property type="entry name" value="Kelch-typ_b-propeller"/>
</dbReference>
<sequence length="272" mass="29324">MTQTHSSAFNVSSVPVLSNIIRLCVLAVISLSFLSCGEPPEEEVSPSDLVRSWTEVTNGAAFSARNAHTSAVFGGELWVIGGFDSSYKNDVWKSTDGKNWNKVTTAGTFFPHGVLILPRCLGVRTIPKMRCGSSAAMTRYERTMCGKAPTAVTGHSHTSAVFDNALWVIGGRDGSYKNDVWKSTDGINWTRVTAAAGFTGRESHTATVFGGALWIIGGNDGSFKNDVWKSTDGKYLDKVKDSMPTAVFPDRESHTPRCLTMRCGLSAAMTVP</sequence>
<feature type="chain" id="PRO_5042186472" description="Galactose oxidase" evidence="2">
    <location>
        <begin position="38"/>
        <end position="272"/>
    </location>
</feature>
<proteinExistence type="predicted"/>
<feature type="signal peptide" evidence="2">
    <location>
        <begin position="1"/>
        <end position="37"/>
    </location>
</feature>
<evidence type="ECO:0000256" key="2">
    <source>
        <dbReference type="SAM" id="SignalP"/>
    </source>
</evidence>
<dbReference type="SUPFAM" id="SSF117281">
    <property type="entry name" value="Kelch motif"/>
    <property type="match status" value="1"/>
</dbReference>
<evidence type="ECO:0000256" key="1">
    <source>
        <dbReference type="ARBA" id="ARBA00022441"/>
    </source>
</evidence>
<dbReference type="PANTHER" id="PTHR23244">
    <property type="entry name" value="KELCH REPEAT DOMAIN"/>
    <property type="match status" value="1"/>
</dbReference>
<keyword evidence="4" id="KW-1185">Reference proteome</keyword>
<dbReference type="Proteomes" id="UP001195483">
    <property type="component" value="Unassembled WGS sequence"/>
</dbReference>
<accession>A0AAE0WB44</accession>
<dbReference type="Gene3D" id="2.120.10.80">
    <property type="entry name" value="Kelch-type beta propeller"/>
    <property type="match status" value="2"/>
</dbReference>